<keyword evidence="6" id="KW-1185">Reference proteome</keyword>
<evidence type="ECO:0000313" key="5">
    <source>
        <dbReference type="EMBL" id="KAB0397106.1"/>
    </source>
</evidence>
<dbReference type="SUPFAM" id="SSF56436">
    <property type="entry name" value="C-type lectin-like"/>
    <property type="match status" value="1"/>
</dbReference>
<proteinExistence type="predicted"/>
<comment type="caution">
    <text evidence="5">The sequence shown here is derived from an EMBL/GenBank/DDBJ whole genome shotgun (WGS) entry which is preliminary data.</text>
</comment>
<name>A0A643CA43_BALPH</name>
<dbReference type="Gene3D" id="3.10.100.10">
    <property type="entry name" value="Mannose-Binding Protein A, subunit A"/>
    <property type="match status" value="1"/>
</dbReference>
<keyword evidence="3" id="KW-1133">Transmembrane helix</keyword>
<feature type="non-terminal residue" evidence="5">
    <location>
        <position position="1"/>
    </location>
</feature>
<gene>
    <name evidence="5" type="ORF">E2I00_015378</name>
</gene>
<dbReference type="SMART" id="SM00034">
    <property type="entry name" value="CLECT"/>
    <property type="match status" value="1"/>
</dbReference>
<keyword evidence="3" id="KW-0472">Membrane</keyword>
<dbReference type="AlphaFoldDB" id="A0A643CA43"/>
<evidence type="ECO:0000256" key="1">
    <source>
        <dbReference type="ARBA" id="ARBA00004167"/>
    </source>
</evidence>
<feature type="transmembrane region" description="Helical" evidence="3">
    <location>
        <begin position="150"/>
        <end position="175"/>
    </location>
</feature>
<evidence type="ECO:0000259" key="4">
    <source>
        <dbReference type="PROSITE" id="PS50041"/>
    </source>
</evidence>
<dbReference type="PANTHER" id="PTHR47648">
    <property type="entry name" value="KILLER CELL LECTIN-LIKE RECEPTOR SUBFAMILY G MEMBER 1"/>
    <property type="match status" value="1"/>
</dbReference>
<dbReference type="PANTHER" id="PTHR47648:SF1">
    <property type="entry name" value="KILLER CELL LECTIN-LIKE RECEPTOR SUBFAMILY G MEMBER 1"/>
    <property type="match status" value="1"/>
</dbReference>
<comment type="subcellular location">
    <subcellularLocation>
        <location evidence="1">Membrane</location>
        <topology evidence="1">Single-pass membrane protein</topology>
    </subcellularLocation>
</comment>
<evidence type="ECO:0000313" key="6">
    <source>
        <dbReference type="Proteomes" id="UP000437017"/>
    </source>
</evidence>
<dbReference type="PROSITE" id="PS50041">
    <property type="entry name" value="C_TYPE_LECTIN_2"/>
    <property type="match status" value="1"/>
</dbReference>
<dbReference type="GO" id="GO:0016020">
    <property type="term" value="C:membrane"/>
    <property type="evidence" value="ECO:0007669"/>
    <property type="project" value="UniProtKB-SubCell"/>
</dbReference>
<evidence type="ECO:0000256" key="3">
    <source>
        <dbReference type="SAM" id="Phobius"/>
    </source>
</evidence>
<organism evidence="5 6">
    <name type="scientific">Balaenoptera physalus</name>
    <name type="common">Fin whale</name>
    <name type="synonym">Balaena physalus</name>
    <dbReference type="NCBI Taxonomy" id="9770"/>
    <lineage>
        <taxon>Eukaryota</taxon>
        <taxon>Metazoa</taxon>
        <taxon>Chordata</taxon>
        <taxon>Craniata</taxon>
        <taxon>Vertebrata</taxon>
        <taxon>Euteleostomi</taxon>
        <taxon>Mammalia</taxon>
        <taxon>Eutheria</taxon>
        <taxon>Laurasiatheria</taxon>
        <taxon>Artiodactyla</taxon>
        <taxon>Whippomorpha</taxon>
        <taxon>Cetacea</taxon>
        <taxon>Mysticeti</taxon>
        <taxon>Balaenopteridae</taxon>
        <taxon>Balaenoptera</taxon>
    </lineage>
</organism>
<dbReference type="Pfam" id="PF00059">
    <property type="entry name" value="Lectin_C"/>
    <property type="match status" value="1"/>
</dbReference>
<dbReference type="GO" id="GO:0030246">
    <property type="term" value="F:carbohydrate binding"/>
    <property type="evidence" value="ECO:0007669"/>
    <property type="project" value="UniProtKB-KW"/>
</dbReference>
<dbReference type="InterPro" id="IPR001304">
    <property type="entry name" value="C-type_lectin-like"/>
</dbReference>
<dbReference type="OrthoDB" id="6133475at2759"/>
<dbReference type="InterPro" id="IPR016187">
    <property type="entry name" value="CTDL_fold"/>
</dbReference>
<dbReference type="EMBL" id="SGJD01002050">
    <property type="protein sequence ID" value="KAB0397106.1"/>
    <property type="molecule type" value="Genomic_DNA"/>
</dbReference>
<reference evidence="5 6" key="1">
    <citation type="journal article" date="2019" name="PLoS ONE">
        <title>Genomic analyses reveal an absence of contemporary introgressive admixture between fin whales and blue whales, despite known hybrids.</title>
        <authorList>
            <person name="Westbury M.V."/>
            <person name="Petersen B."/>
            <person name="Lorenzen E.D."/>
        </authorList>
    </citation>
    <scope>NUCLEOTIDE SEQUENCE [LARGE SCALE GENOMIC DNA]</scope>
    <source>
        <strain evidence="5">FinWhale-01</strain>
    </source>
</reference>
<sequence>SISGNFCGHMLLTKGPFSGGMLTQKAVFFGFKIIPDADWPGPWALGSALAASTPIPIEICKFSSTFAGWTGGRRKWKCGAGPDPQAAAGAVVLEPVAASGRLPPEGDAGSLYQMKMTDNAIYSVLELSTASQAQNDYRLQQKASSSRSPLSYYVAVALGLLCAILVTLLLFQWILCRGSKSSTCASCPSCPDLWVRYGDHCYYFSVEEKNWNSSLEFCLARDAHLLMFKDNQKMFPLRNFLSQDFYWVGLRNNSGWRWEDGSALNASRIFSNSLVQKCGTISKSGLQASSCEVALPWVCKKVRH</sequence>
<dbReference type="Proteomes" id="UP000437017">
    <property type="component" value="Unassembled WGS sequence"/>
</dbReference>
<accession>A0A643CA43</accession>
<keyword evidence="2" id="KW-0430">Lectin</keyword>
<dbReference type="InterPro" id="IPR033992">
    <property type="entry name" value="NKR-like_CTLD"/>
</dbReference>
<keyword evidence="3" id="KW-0812">Transmembrane</keyword>
<protein>
    <recommendedName>
        <fullName evidence="4">C-type lectin domain-containing protein</fullName>
    </recommendedName>
</protein>
<feature type="domain" description="C-type lectin" evidence="4">
    <location>
        <begin position="197"/>
        <end position="300"/>
    </location>
</feature>
<dbReference type="InterPro" id="IPR016186">
    <property type="entry name" value="C-type_lectin-like/link_sf"/>
</dbReference>
<evidence type="ECO:0000256" key="2">
    <source>
        <dbReference type="ARBA" id="ARBA00022734"/>
    </source>
</evidence>
<dbReference type="InterPro" id="IPR042190">
    <property type="entry name" value="KLRG1"/>
</dbReference>
<dbReference type="CDD" id="cd03593">
    <property type="entry name" value="CLECT_NK_receptors_like"/>
    <property type="match status" value="1"/>
</dbReference>